<dbReference type="Proteomes" id="UP000004846">
    <property type="component" value="Unassembled WGS sequence"/>
</dbReference>
<proteinExistence type="predicted"/>
<dbReference type="GeneID" id="60893199"/>
<name>A0A125W9X6_ENTFL</name>
<organism evidence="1 2">
    <name type="scientific">Enterococcus faecalis TX4248</name>
    <dbReference type="NCBI Taxonomy" id="749495"/>
    <lineage>
        <taxon>Bacteria</taxon>
        <taxon>Bacillati</taxon>
        <taxon>Bacillota</taxon>
        <taxon>Bacilli</taxon>
        <taxon>Lactobacillales</taxon>
        <taxon>Enterococcaceae</taxon>
        <taxon>Enterococcus</taxon>
    </lineage>
</organism>
<dbReference type="AlphaFoldDB" id="A0A125W9X6"/>
<gene>
    <name evidence="1" type="ORF">HMPREF9498_00079</name>
</gene>
<dbReference type="RefSeq" id="WP_002355737.1">
    <property type="nucleotide sequence ID" value="NZ_GL454411.1"/>
</dbReference>
<dbReference type="HOGENOM" id="CLU_181361_0_0_9"/>
<reference evidence="1 2" key="1">
    <citation type="submission" date="2010-07" db="EMBL/GenBank/DDBJ databases">
        <authorList>
            <person name="Sid Ahmed O."/>
        </authorList>
    </citation>
    <scope>NUCLEOTIDE SEQUENCE [LARGE SCALE GENOMIC DNA]</scope>
    <source>
        <strain evidence="1 2">TX4248</strain>
    </source>
</reference>
<evidence type="ECO:0000313" key="2">
    <source>
        <dbReference type="Proteomes" id="UP000004846"/>
    </source>
</evidence>
<comment type="caution">
    <text evidence="1">The sequence shown here is derived from an EMBL/GenBank/DDBJ whole genome shotgun (WGS) entry which is preliminary data.</text>
</comment>
<dbReference type="EMBL" id="AEBR01000005">
    <property type="protein sequence ID" value="EFM84104.1"/>
    <property type="molecule type" value="Genomic_DNA"/>
</dbReference>
<accession>A0A125W9X6</accession>
<protein>
    <submittedName>
        <fullName evidence="1">Uncharacterized protein</fullName>
    </submittedName>
</protein>
<sequence length="76" mass="8989">MKEGQEQFLTFILDRTKEDKKEKMQALLAEMFERQQTGKLDKMYLMTKAPKLLAYLKPEAIDEVKQVVSEFSKNMK</sequence>
<evidence type="ECO:0000313" key="1">
    <source>
        <dbReference type="EMBL" id="EFM84104.1"/>
    </source>
</evidence>